<protein>
    <submittedName>
        <fullName evidence="10">GS homeobox 1-like</fullName>
    </submittedName>
</protein>
<proteinExistence type="predicted"/>
<keyword evidence="3 5" id="KW-0371">Homeobox</keyword>
<dbReference type="PaxDb" id="121845-A0A1S3DH85"/>
<dbReference type="PROSITE" id="PS00027">
    <property type="entry name" value="HOMEOBOX_1"/>
    <property type="match status" value="1"/>
</dbReference>
<dbReference type="KEGG" id="dci:103517664"/>
<comment type="subcellular location">
    <subcellularLocation>
        <location evidence="1 5 6">Nucleus</location>
    </subcellularLocation>
</comment>
<accession>A0A1S3DH85</accession>
<dbReference type="STRING" id="121845.A0A1S3DH85"/>
<evidence type="ECO:0000256" key="6">
    <source>
        <dbReference type="RuleBase" id="RU000682"/>
    </source>
</evidence>
<dbReference type="PROSITE" id="PS50071">
    <property type="entry name" value="HOMEOBOX_2"/>
    <property type="match status" value="1"/>
</dbReference>
<dbReference type="PANTHER" id="PTHR45664:SF20">
    <property type="entry name" value="AGAP001560-PA"/>
    <property type="match status" value="1"/>
</dbReference>
<dbReference type="PRINTS" id="PR00024">
    <property type="entry name" value="HOMEOBOX"/>
</dbReference>
<evidence type="ECO:0000256" key="4">
    <source>
        <dbReference type="ARBA" id="ARBA00023242"/>
    </source>
</evidence>
<dbReference type="RefSeq" id="XP_008480931.1">
    <property type="nucleotide sequence ID" value="XM_008482709.1"/>
</dbReference>
<dbReference type="GO" id="GO:0005634">
    <property type="term" value="C:nucleus"/>
    <property type="evidence" value="ECO:0007669"/>
    <property type="project" value="UniProtKB-SubCell"/>
</dbReference>
<dbReference type="AlphaFoldDB" id="A0A1S3DH85"/>
<feature type="region of interest" description="Disordered" evidence="7">
    <location>
        <begin position="66"/>
        <end position="101"/>
    </location>
</feature>
<dbReference type="GO" id="GO:0000978">
    <property type="term" value="F:RNA polymerase II cis-regulatory region sequence-specific DNA binding"/>
    <property type="evidence" value="ECO:0007669"/>
    <property type="project" value="TreeGrafter"/>
</dbReference>
<gene>
    <name evidence="10" type="primary">LOC103517664</name>
</gene>
<evidence type="ECO:0000256" key="2">
    <source>
        <dbReference type="ARBA" id="ARBA00023125"/>
    </source>
</evidence>
<evidence type="ECO:0000259" key="8">
    <source>
        <dbReference type="PROSITE" id="PS50071"/>
    </source>
</evidence>
<organism evidence="9 10">
    <name type="scientific">Diaphorina citri</name>
    <name type="common">Asian citrus psyllid</name>
    <dbReference type="NCBI Taxonomy" id="121845"/>
    <lineage>
        <taxon>Eukaryota</taxon>
        <taxon>Metazoa</taxon>
        <taxon>Ecdysozoa</taxon>
        <taxon>Arthropoda</taxon>
        <taxon>Hexapoda</taxon>
        <taxon>Insecta</taxon>
        <taxon>Pterygota</taxon>
        <taxon>Neoptera</taxon>
        <taxon>Paraneoptera</taxon>
        <taxon>Hemiptera</taxon>
        <taxon>Sternorrhyncha</taxon>
        <taxon>Psylloidea</taxon>
        <taxon>Psyllidae</taxon>
        <taxon>Diaphorininae</taxon>
        <taxon>Diaphorina</taxon>
    </lineage>
</organism>
<keyword evidence="4 5" id="KW-0539">Nucleus</keyword>
<dbReference type="SMART" id="SM00389">
    <property type="entry name" value="HOX"/>
    <property type="match status" value="1"/>
</dbReference>
<feature type="DNA-binding region" description="Homeobox" evidence="5">
    <location>
        <begin position="103"/>
        <end position="162"/>
    </location>
</feature>
<dbReference type="CDD" id="cd00086">
    <property type="entry name" value="homeodomain"/>
    <property type="match status" value="1"/>
</dbReference>
<name>A0A1S3DH85_DIACI</name>
<dbReference type="GeneID" id="103517664"/>
<keyword evidence="9" id="KW-1185">Reference proteome</keyword>
<dbReference type="InterPro" id="IPR001356">
    <property type="entry name" value="HD"/>
</dbReference>
<feature type="compositionally biased region" description="Basic and acidic residues" evidence="7">
    <location>
        <begin position="85"/>
        <end position="94"/>
    </location>
</feature>
<feature type="compositionally biased region" description="Polar residues" evidence="7">
    <location>
        <begin position="66"/>
        <end position="81"/>
    </location>
</feature>
<dbReference type="GO" id="GO:0000981">
    <property type="term" value="F:DNA-binding transcription factor activity, RNA polymerase II-specific"/>
    <property type="evidence" value="ECO:0007669"/>
    <property type="project" value="InterPro"/>
</dbReference>
<reference evidence="10" key="1">
    <citation type="submission" date="2025-08" db="UniProtKB">
        <authorList>
            <consortium name="RefSeq"/>
        </authorList>
    </citation>
    <scope>IDENTIFICATION</scope>
</reference>
<dbReference type="InterPro" id="IPR020479">
    <property type="entry name" value="HD_metazoa"/>
</dbReference>
<evidence type="ECO:0000313" key="10">
    <source>
        <dbReference type="RefSeq" id="XP_008480931.1"/>
    </source>
</evidence>
<evidence type="ECO:0000256" key="3">
    <source>
        <dbReference type="ARBA" id="ARBA00023155"/>
    </source>
</evidence>
<dbReference type="InterPro" id="IPR017970">
    <property type="entry name" value="Homeobox_CS"/>
</dbReference>
<evidence type="ECO:0000313" key="9">
    <source>
        <dbReference type="Proteomes" id="UP000079169"/>
    </source>
</evidence>
<dbReference type="InterPro" id="IPR009057">
    <property type="entry name" value="Homeodomain-like_sf"/>
</dbReference>
<dbReference type="Proteomes" id="UP000079169">
    <property type="component" value="Unplaced"/>
</dbReference>
<keyword evidence="2 5" id="KW-0238">DNA-binding</keyword>
<evidence type="ECO:0000256" key="1">
    <source>
        <dbReference type="ARBA" id="ARBA00004123"/>
    </source>
</evidence>
<evidence type="ECO:0000256" key="7">
    <source>
        <dbReference type="SAM" id="MobiDB-lite"/>
    </source>
</evidence>
<dbReference type="Gene3D" id="1.10.10.60">
    <property type="entry name" value="Homeodomain-like"/>
    <property type="match status" value="1"/>
</dbReference>
<evidence type="ECO:0000256" key="5">
    <source>
        <dbReference type="PROSITE-ProRule" id="PRU00108"/>
    </source>
</evidence>
<feature type="domain" description="Homeobox" evidence="8">
    <location>
        <begin position="101"/>
        <end position="161"/>
    </location>
</feature>
<sequence length="207" mass="23453">MRIQPRGNTIQQVMKSSFLIQGNKNPLQRVPNMIGIVTVTVVASTVAVVNVSERLSLPPNCWNHTTSNEELISDTRQQEPTPKSAKHDRDRDSDSGSEYSGSCKRIRTAFTSTQLLELEREFSNSMYLSRLRRIEIATCLKLSEKQVKIWFQNRRVKYKKEETGGSPGPHVYQMGASHVCNGSADNCCCLRLCKKRDSEGEMDIKKE</sequence>
<dbReference type="SUPFAM" id="SSF46689">
    <property type="entry name" value="Homeodomain-like"/>
    <property type="match status" value="1"/>
</dbReference>
<dbReference type="PANTHER" id="PTHR45664">
    <property type="entry name" value="PROTEIN ZERKNUELLT 1-RELATED"/>
    <property type="match status" value="1"/>
</dbReference>
<dbReference type="Pfam" id="PF00046">
    <property type="entry name" value="Homeodomain"/>
    <property type="match status" value="1"/>
</dbReference>